<evidence type="ECO:0000313" key="2">
    <source>
        <dbReference type="EMBL" id="KAF9472909.1"/>
    </source>
</evidence>
<dbReference type="AlphaFoldDB" id="A0A9P5YP62"/>
<dbReference type="EMBL" id="MU155487">
    <property type="protein sequence ID" value="KAF9472909.1"/>
    <property type="molecule type" value="Genomic_DNA"/>
</dbReference>
<feature type="compositionally biased region" description="Polar residues" evidence="1">
    <location>
        <begin position="53"/>
        <end position="74"/>
    </location>
</feature>
<proteinExistence type="predicted"/>
<gene>
    <name evidence="2" type="ORF">BDN70DRAFT_886443</name>
</gene>
<feature type="region of interest" description="Disordered" evidence="1">
    <location>
        <begin position="53"/>
        <end position="90"/>
    </location>
</feature>
<name>A0A9P5YP62_9AGAR</name>
<keyword evidence="3" id="KW-1185">Reference proteome</keyword>
<organism evidence="2 3">
    <name type="scientific">Pholiota conissans</name>
    <dbReference type="NCBI Taxonomy" id="109636"/>
    <lineage>
        <taxon>Eukaryota</taxon>
        <taxon>Fungi</taxon>
        <taxon>Dikarya</taxon>
        <taxon>Basidiomycota</taxon>
        <taxon>Agaricomycotina</taxon>
        <taxon>Agaricomycetes</taxon>
        <taxon>Agaricomycetidae</taxon>
        <taxon>Agaricales</taxon>
        <taxon>Agaricineae</taxon>
        <taxon>Strophariaceae</taxon>
        <taxon>Pholiota</taxon>
    </lineage>
</organism>
<dbReference type="OrthoDB" id="66095at2759"/>
<evidence type="ECO:0000313" key="3">
    <source>
        <dbReference type="Proteomes" id="UP000807469"/>
    </source>
</evidence>
<accession>A0A9P5YP62</accession>
<protein>
    <submittedName>
        <fullName evidence="2">Uncharacterized protein</fullName>
    </submittedName>
</protein>
<evidence type="ECO:0000256" key="1">
    <source>
        <dbReference type="SAM" id="MobiDB-lite"/>
    </source>
</evidence>
<dbReference type="Proteomes" id="UP000807469">
    <property type="component" value="Unassembled WGS sequence"/>
</dbReference>
<reference evidence="2" key="1">
    <citation type="submission" date="2020-11" db="EMBL/GenBank/DDBJ databases">
        <authorList>
            <consortium name="DOE Joint Genome Institute"/>
            <person name="Ahrendt S."/>
            <person name="Riley R."/>
            <person name="Andreopoulos W."/>
            <person name="Labutti K."/>
            <person name="Pangilinan J."/>
            <person name="Ruiz-Duenas F.J."/>
            <person name="Barrasa J.M."/>
            <person name="Sanchez-Garcia M."/>
            <person name="Camarero S."/>
            <person name="Miyauchi S."/>
            <person name="Serrano A."/>
            <person name="Linde D."/>
            <person name="Babiker R."/>
            <person name="Drula E."/>
            <person name="Ayuso-Fernandez I."/>
            <person name="Pacheco R."/>
            <person name="Padilla G."/>
            <person name="Ferreira P."/>
            <person name="Barriuso J."/>
            <person name="Kellner H."/>
            <person name="Castanera R."/>
            <person name="Alfaro M."/>
            <person name="Ramirez L."/>
            <person name="Pisabarro A.G."/>
            <person name="Kuo A."/>
            <person name="Tritt A."/>
            <person name="Lipzen A."/>
            <person name="He G."/>
            <person name="Yan M."/>
            <person name="Ng V."/>
            <person name="Cullen D."/>
            <person name="Martin F."/>
            <person name="Rosso M.-N."/>
            <person name="Henrissat B."/>
            <person name="Hibbett D."/>
            <person name="Martinez A.T."/>
            <person name="Grigoriev I.V."/>
        </authorList>
    </citation>
    <scope>NUCLEOTIDE SEQUENCE</scope>
    <source>
        <strain evidence="2">CIRM-BRFM 674</strain>
    </source>
</reference>
<comment type="caution">
    <text evidence="2">The sequence shown here is derived from an EMBL/GenBank/DDBJ whole genome shotgun (WGS) entry which is preliminary data.</text>
</comment>
<sequence length="346" mass="38571">MSIDETLESRVAFAVAQIARLSFINGRKVRGEFSYTPTCFPVMSFTTQGLHSSFSSNKPTSRRPSPIPSMQVNTKLPCPEDLDTDEPSHPNYAPDDIARVQRILLHFVPAELADAIIDLAEYWPYVGTSRNDFSTSYSALDAPDANAQWCYLVSPKVPAVERNGVRVPTTVKKVKFSVKTYESSWGKAIVPQPKATPSGSKTWFEASILKNDEAAEGRAYKDDVRPNDWFAQLAAHPKYISELRDSDFSGPRVDNPFDSKQRWHVTNNPESTEDRSWNDIVWKHGSPQKNVDIDPETGIGSGSGFLDSLAVDDRIVLLARAMSPGLINTIFNVKLEIYYALSSSYL</sequence>